<sequence>MMNKISNSLLLLLLISILVISLSFCAGCTDASKSSFGTDIFWTGVWNSTTDERGIMTLIQEGETVSGIYNRSDADPVRVSGILSEEGYILTGRWESNSAAGPFELVMDTGQAAYSGWWMNETVSEETTPIPWNGTRTTPLKVSWTGIWKDEVEGVGEMKLHQAGNTVQGTYGYDGDYGAISGTLSGGGYILTGRWSENGAEGLFEFTMTPRQDAFTGWWIDGVLSDDTTKNLWNAIRSMPASESVK</sequence>
<accession>A0A8J7W710</accession>
<evidence type="ECO:0000313" key="1">
    <source>
        <dbReference type="EMBL" id="MBR1369574.1"/>
    </source>
</evidence>
<reference evidence="1" key="1">
    <citation type="submission" date="2014-12" db="EMBL/GenBank/DDBJ databases">
        <authorList>
            <person name="Huang H.-H."/>
            <person name="Chen S.-C."/>
            <person name="Lai M.-C."/>
        </authorList>
    </citation>
    <scope>NUCLEOTIDE SEQUENCE</scope>
    <source>
        <strain evidence="1">K1F9705b</strain>
    </source>
</reference>
<comment type="caution">
    <text evidence="1">The sequence shown here is derived from an EMBL/GenBank/DDBJ whole genome shotgun (WGS) entry which is preliminary data.</text>
</comment>
<dbReference type="RefSeq" id="WP_211531285.1">
    <property type="nucleotide sequence ID" value="NZ_JWHL01000014.1"/>
</dbReference>
<dbReference type="EMBL" id="JWHL01000014">
    <property type="protein sequence ID" value="MBR1369574.1"/>
    <property type="molecule type" value="Genomic_DNA"/>
</dbReference>
<gene>
    <name evidence="1" type="ORF">RJ53_08765</name>
</gene>
<dbReference type="OrthoDB" id="119495at2157"/>
<dbReference type="Proteomes" id="UP000730161">
    <property type="component" value="Unassembled WGS sequence"/>
</dbReference>
<protein>
    <submittedName>
        <fullName evidence="1">Uncharacterized protein</fullName>
    </submittedName>
</protein>
<dbReference type="AlphaFoldDB" id="A0A8J7W710"/>
<proteinExistence type="predicted"/>
<organism evidence="1 2">
    <name type="scientific">Methanocalculus chunghsingensis</name>
    <dbReference type="NCBI Taxonomy" id="156457"/>
    <lineage>
        <taxon>Archaea</taxon>
        <taxon>Methanobacteriati</taxon>
        <taxon>Methanobacteriota</taxon>
        <taxon>Stenosarchaea group</taxon>
        <taxon>Methanomicrobia</taxon>
        <taxon>Methanomicrobiales</taxon>
        <taxon>Methanocalculaceae</taxon>
        <taxon>Methanocalculus</taxon>
    </lineage>
</organism>
<evidence type="ECO:0000313" key="2">
    <source>
        <dbReference type="Proteomes" id="UP000730161"/>
    </source>
</evidence>
<name>A0A8J7W710_9EURY</name>
<keyword evidence="2" id="KW-1185">Reference proteome</keyword>